<sequence length="324" mass="35799">MSSGEVRRVSRQDIQLVQNLIERCLQLYMNQKEVVETLLDQARIEPGFTELVWQKLEEENREFFKAYHVRLKVKHQIMIFNKLLEQQVELMREICPAGVAPITVSNGSSYSSSLNQPPCFVPEPTIQQASTPDNVHHRMGCPPSTLMNGGPPMHPNMQTTTGGSALAAKMDIVSNMHPTQTPQMGVLHAMNGTTIKPEPGYSNCSAFSWNERDGNVMDARTTIGDPCVTSFNGPDPNSQPLHEPSLLDADASSFGFLGQIPRNFSLSDLTADFSQSSDILGSYSRSPFLATDDFLDSPGRECQGDNKRLDTISEGRSLDDFGSD</sequence>
<organism evidence="2 3">
    <name type="scientific">Aristolochia fimbriata</name>
    <name type="common">White veined hardy Dutchman's pipe vine</name>
    <dbReference type="NCBI Taxonomy" id="158543"/>
    <lineage>
        <taxon>Eukaryota</taxon>
        <taxon>Viridiplantae</taxon>
        <taxon>Streptophyta</taxon>
        <taxon>Embryophyta</taxon>
        <taxon>Tracheophyta</taxon>
        <taxon>Spermatophyta</taxon>
        <taxon>Magnoliopsida</taxon>
        <taxon>Magnoliidae</taxon>
        <taxon>Piperales</taxon>
        <taxon>Aristolochiaceae</taxon>
        <taxon>Aristolochia</taxon>
    </lineage>
</organism>
<reference evidence="2 3" key="1">
    <citation type="submission" date="2021-07" db="EMBL/GenBank/DDBJ databases">
        <title>The Aristolochia fimbriata genome: insights into angiosperm evolution, floral development and chemical biosynthesis.</title>
        <authorList>
            <person name="Jiao Y."/>
        </authorList>
    </citation>
    <scope>NUCLEOTIDE SEQUENCE [LARGE SCALE GENOMIC DNA]</scope>
    <source>
        <strain evidence="2">IBCAS-2021</strain>
        <tissue evidence="2">Leaf</tissue>
    </source>
</reference>
<dbReference type="AlphaFoldDB" id="A0AAV7FEK4"/>
<feature type="region of interest" description="Disordered" evidence="1">
    <location>
        <begin position="295"/>
        <end position="324"/>
    </location>
</feature>
<evidence type="ECO:0000313" key="3">
    <source>
        <dbReference type="Proteomes" id="UP000825729"/>
    </source>
</evidence>
<keyword evidence="3" id="KW-1185">Reference proteome</keyword>
<accession>A0AAV7FEK4</accession>
<dbReference type="PANTHER" id="PTHR31871">
    <property type="entry name" value="OS02G0137100 PROTEIN"/>
    <property type="match status" value="1"/>
</dbReference>
<comment type="caution">
    <text evidence="2">The sequence shown here is derived from an EMBL/GenBank/DDBJ whole genome shotgun (WGS) entry which is preliminary data.</text>
</comment>
<name>A0AAV7FEK4_ARIFI</name>
<evidence type="ECO:0000256" key="1">
    <source>
        <dbReference type="SAM" id="MobiDB-lite"/>
    </source>
</evidence>
<gene>
    <name evidence="2" type="ORF">H6P81_004138</name>
</gene>
<dbReference type="EMBL" id="JAINDJ010000002">
    <property type="protein sequence ID" value="KAG9459630.1"/>
    <property type="molecule type" value="Genomic_DNA"/>
</dbReference>
<protein>
    <submittedName>
        <fullName evidence="2">Uncharacterized protein</fullName>
    </submittedName>
</protein>
<dbReference type="NCBIfam" id="TIGR01589">
    <property type="entry name" value="A_thal_3526"/>
    <property type="match status" value="1"/>
</dbReference>
<proteinExistence type="predicted"/>
<evidence type="ECO:0000313" key="2">
    <source>
        <dbReference type="EMBL" id="KAG9459630.1"/>
    </source>
</evidence>
<dbReference type="InterPro" id="IPR006476">
    <property type="entry name" value="CHP01589_pln"/>
</dbReference>
<feature type="compositionally biased region" description="Basic and acidic residues" evidence="1">
    <location>
        <begin position="298"/>
        <end position="324"/>
    </location>
</feature>
<dbReference type="PANTHER" id="PTHR31871:SF1">
    <property type="entry name" value="HISTIDINE-TRNA LIGASE"/>
    <property type="match status" value="1"/>
</dbReference>
<dbReference type="Pfam" id="PF09713">
    <property type="entry name" value="A_thal_3526"/>
    <property type="match status" value="1"/>
</dbReference>
<dbReference type="Proteomes" id="UP000825729">
    <property type="component" value="Unassembled WGS sequence"/>
</dbReference>